<organism evidence="5 6">
    <name type="scientific">Herbinix luporum</name>
    <dbReference type="NCBI Taxonomy" id="1679721"/>
    <lineage>
        <taxon>Bacteria</taxon>
        <taxon>Bacillati</taxon>
        <taxon>Bacillota</taxon>
        <taxon>Clostridia</taxon>
        <taxon>Lachnospirales</taxon>
        <taxon>Lachnospiraceae</taxon>
        <taxon>Herbinix</taxon>
    </lineage>
</organism>
<dbReference type="GO" id="GO:0043565">
    <property type="term" value="F:sequence-specific DNA binding"/>
    <property type="evidence" value="ECO:0007669"/>
    <property type="project" value="InterPro"/>
</dbReference>
<dbReference type="Gene3D" id="2.60.120.10">
    <property type="entry name" value="Jelly Rolls"/>
    <property type="match status" value="1"/>
</dbReference>
<dbReference type="GO" id="GO:0003700">
    <property type="term" value="F:DNA-binding transcription factor activity"/>
    <property type="evidence" value="ECO:0007669"/>
    <property type="project" value="InterPro"/>
</dbReference>
<gene>
    <name evidence="5" type="ORF">SD1D_0609</name>
</gene>
<keyword evidence="2" id="KW-0238">DNA-binding</keyword>
<dbReference type="SUPFAM" id="SSF46689">
    <property type="entry name" value="Homeodomain-like"/>
    <property type="match status" value="2"/>
</dbReference>
<dbReference type="InterPro" id="IPR003313">
    <property type="entry name" value="AraC-bd"/>
</dbReference>
<dbReference type="Pfam" id="PF12833">
    <property type="entry name" value="HTH_18"/>
    <property type="match status" value="1"/>
</dbReference>
<evidence type="ECO:0000256" key="3">
    <source>
        <dbReference type="ARBA" id="ARBA00023163"/>
    </source>
</evidence>
<dbReference type="AlphaFoldDB" id="A0A0K8J3V8"/>
<dbReference type="InterPro" id="IPR018062">
    <property type="entry name" value="HTH_AraC-typ_CS"/>
</dbReference>
<keyword evidence="3" id="KW-0804">Transcription</keyword>
<evidence type="ECO:0000256" key="2">
    <source>
        <dbReference type="ARBA" id="ARBA00023125"/>
    </source>
</evidence>
<dbReference type="PROSITE" id="PS01124">
    <property type="entry name" value="HTH_ARAC_FAMILY_2"/>
    <property type="match status" value="1"/>
</dbReference>
<reference evidence="6" key="1">
    <citation type="submission" date="2015-09" db="EMBL/GenBank/DDBJ databases">
        <authorList>
            <person name="Wibberg D."/>
        </authorList>
    </citation>
    <scope>NUCLEOTIDE SEQUENCE [LARGE SCALE GENOMIC DNA]</scope>
    <source>
        <strain evidence="6">SD1D</strain>
    </source>
</reference>
<proteinExistence type="predicted"/>
<name>A0A0K8J3V8_9FIRM</name>
<dbReference type="InterPro" id="IPR014710">
    <property type="entry name" value="RmlC-like_jellyroll"/>
</dbReference>
<dbReference type="OrthoDB" id="2990361at2"/>
<dbReference type="PANTHER" id="PTHR43280:SF34">
    <property type="entry name" value="ARAC-FAMILY TRANSCRIPTIONAL REGULATOR"/>
    <property type="match status" value="1"/>
</dbReference>
<evidence type="ECO:0000259" key="4">
    <source>
        <dbReference type="PROSITE" id="PS01124"/>
    </source>
</evidence>
<dbReference type="RefSeq" id="WP_058257553.1">
    <property type="nucleotide sequence ID" value="NZ_LN879430.1"/>
</dbReference>
<accession>A0A0K8J3V8</accession>
<evidence type="ECO:0000256" key="1">
    <source>
        <dbReference type="ARBA" id="ARBA00023015"/>
    </source>
</evidence>
<evidence type="ECO:0000313" key="5">
    <source>
        <dbReference type="EMBL" id="CUH92160.1"/>
    </source>
</evidence>
<dbReference type="SUPFAM" id="SSF51215">
    <property type="entry name" value="Regulatory protein AraC"/>
    <property type="match status" value="1"/>
</dbReference>
<dbReference type="Pfam" id="PF02311">
    <property type="entry name" value="AraC_binding"/>
    <property type="match status" value="1"/>
</dbReference>
<dbReference type="Gene3D" id="1.10.10.60">
    <property type="entry name" value="Homeodomain-like"/>
    <property type="match status" value="2"/>
</dbReference>
<dbReference type="PANTHER" id="PTHR43280">
    <property type="entry name" value="ARAC-FAMILY TRANSCRIPTIONAL REGULATOR"/>
    <property type="match status" value="1"/>
</dbReference>
<keyword evidence="6" id="KW-1185">Reference proteome</keyword>
<evidence type="ECO:0000313" key="6">
    <source>
        <dbReference type="Proteomes" id="UP000196053"/>
    </source>
</evidence>
<dbReference type="InterPro" id="IPR018060">
    <property type="entry name" value="HTH_AraC"/>
</dbReference>
<dbReference type="Proteomes" id="UP000196053">
    <property type="component" value="Chromosome I"/>
</dbReference>
<dbReference type="SMART" id="SM00342">
    <property type="entry name" value="HTH_ARAC"/>
    <property type="match status" value="1"/>
</dbReference>
<dbReference type="InterPro" id="IPR009057">
    <property type="entry name" value="Homeodomain-like_sf"/>
</dbReference>
<dbReference type="InterPro" id="IPR037923">
    <property type="entry name" value="HTH-like"/>
</dbReference>
<feature type="domain" description="HTH araC/xylS-type" evidence="4">
    <location>
        <begin position="180"/>
        <end position="277"/>
    </location>
</feature>
<sequence length="279" mass="33016">MDREKFYHPLSKDLICEHKNGGHFTSPYHHHDGFEIYLFLKGEANYYIEQNCYQMKRGCLFNIRPSELHRVECFNHNIYERVSISIRSPLFNTFSTKQTDLAKCFMDRPFGENNLTYLKEHQINEFLFLVHKVENLLDSEEYGHDILAKSYLSQILVFVNNIFLEKTQAKHTNIMPPIVSKTMQFIDEHLTEPITMADIADHIHHNPTYISRCFKKVTGIPLQQYIIYKRIILAKKYLTEGYSLNETCRLSGFNDYSNFARTFKKQIGCSPKKYQEQPF</sequence>
<protein>
    <recommendedName>
        <fullName evidence="4">HTH araC/xylS-type domain-containing protein</fullName>
    </recommendedName>
</protein>
<dbReference type="KEGG" id="hsd:SD1D_0609"/>
<keyword evidence="1" id="KW-0805">Transcription regulation</keyword>
<dbReference type="EMBL" id="LN879430">
    <property type="protein sequence ID" value="CUH92160.1"/>
    <property type="molecule type" value="Genomic_DNA"/>
</dbReference>
<dbReference type="PROSITE" id="PS00041">
    <property type="entry name" value="HTH_ARAC_FAMILY_1"/>
    <property type="match status" value="1"/>
</dbReference>